<gene>
    <name evidence="10" type="ORF">FA046_00095</name>
</gene>
<evidence type="ECO:0000256" key="3">
    <source>
        <dbReference type="ARBA" id="ARBA00019077"/>
    </source>
</evidence>
<evidence type="ECO:0000259" key="9">
    <source>
        <dbReference type="Pfam" id="PF04413"/>
    </source>
</evidence>
<dbReference type="RefSeq" id="WP_136824316.1">
    <property type="nucleotide sequence ID" value="NZ_SWBP01000001.1"/>
</dbReference>
<reference evidence="10 11" key="1">
    <citation type="submission" date="2019-04" db="EMBL/GenBank/DDBJ databases">
        <title>Pedobacter sp. AR-3-17 sp. nov., isolated from Arctic soil.</title>
        <authorList>
            <person name="Dahal R.H."/>
            <person name="Kim D.-U."/>
        </authorList>
    </citation>
    <scope>NUCLEOTIDE SEQUENCE [LARGE SCALE GENOMIC DNA]</scope>
    <source>
        <strain evidence="10 11">AR-3-17</strain>
    </source>
</reference>
<organism evidence="10 11">
    <name type="scientific">Pedobacter cryophilus</name>
    <dbReference type="NCBI Taxonomy" id="2571271"/>
    <lineage>
        <taxon>Bacteria</taxon>
        <taxon>Pseudomonadati</taxon>
        <taxon>Bacteroidota</taxon>
        <taxon>Sphingobacteriia</taxon>
        <taxon>Sphingobacteriales</taxon>
        <taxon>Sphingobacteriaceae</taxon>
        <taxon>Pedobacter</taxon>
    </lineage>
</organism>
<comment type="subcellular location">
    <subcellularLocation>
        <location evidence="8">Cell membrane</location>
    </subcellularLocation>
</comment>
<dbReference type="AlphaFoldDB" id="A0A4U1C2Y0"/>
<dbReference type="PANTHER" id="PTHR42755:SF1">
    <property type="entry name" value="3-DEOXY-D-MANNO-OCTULOSONIC ACID TRANSFERASE, MITOCHONDRIAL-RELATED"/>
    <property type="match status" value="1"/>
</dbReference>
<comment type="similarity">
    <text evidence="8">Belongs to the glycosyltransferase group 1 family.</text>
</comment>
<keyword evidence="11" id="KW-1185">Reference proteome</keyword>
<dbReference type="GO" id="GO:0043842">
    <property type="term" value="F:Kdo transferase activity"/>
    <property type="evidence" value="ECO:0007669"/>
    <property type="project" value="UniProtKB-EC"/>
</dbReference>
<evidence type="ECO:0000256" key="5">
    <source>
        <dbReference type="ARBA" id="ARBA00031445"/>
    </source>
</evidence>
<dbReference type="UniPathway" id="UPA00958"/>
<dbReference type="EMBL" id="SWBP01000001">
    <property type="protein sequence ID" value="TKC00120.1"/>
    <property type="molecule type" value="Genomic_DNA"/>
</dbReference>
<keyword evidence="4 8" id="KW-0808">Transferase</keyword>
<comment type="caution">
    <text evidence="10">The sequence shown here is derived from an EMBL/GenBank/DDBJ whole genome shotgun (WGS) entry which is preliminary data.</text>
</comment>
<protein>
    <recommendedName>
        <fullName evidence="3 8">3-deoxy-D-manno-octulosonic acid transferase</fullName>
        <shortName evidence="8">Kdo transferase</shortName>
        <ecNumber evidence="2 8">2.4.99.12</ecNumber>
    </recommendedName>
    <alternativeName>
        <fullName evidence="5 8">Lipid IV(A) 3-deoxy-D-manno-octulosonic acid transferase</fullName>
    </alternativeName>
</protein>
<evidence type="ECO:0000256" key="6">
    <source>
        <dbReference type="ARBA" id="ARBA00049183"/>
    </source>
</evidence>
<accession>A0A4U1C2Y0</accession>
<evidence type="ECO:0000256" key="4">
    <source>
        <dbReference type="ARBA" id="ARBA00022679"/>
    </source>
</evidence>
<comment type="catalytic activity">
    <reaction evidence="6 8">
        <text>lipid IVA (E. coli) + CMP-3-deoxy-beta-D-manno-octulosonate = alpha-Kdo-(2-&gt;6)-lipid IVA (E. coli) + CMP + H(+)</text>
        <dbReference type="Rhea" id="RHEA:28066"/>
        <dbReference type="ChEBI" id="CHEBI:15378"/>
        <dbReference type="ChEBI" id="CHEBI:58603"/>
        <dbReference type="ChEBI" id="CHEBI:60364"/>
        <dbReference type="ChEBI" id="CHEBI:60377"/>
        <dbReference type="ChEBI" id="CHEBI:85987"/>
        <dbReference type="EC" id="2.4.99.12"/>
    </reaction>
</comment>
<dbReference type="OrthoDB" id="9789797at2"/>
<comment type="function">
    <text evidence="8">Involved in lipopolysaccharide (LPS) biosynthesis. Catalyzes the transfer of 3-deoxy-D-manno-octulosonate (Kdo) residue(s) from CMP-Kdo to lipid IV(A), the tetraacyldisaccharide-1,4'-bisphosphate precursor of lipid A.</text>
</comment>
<dbReference type="Gene3D" id="3.40.50.11720">
    <property type="entry name" value="3-Deoxy-D-manno-octulosonic-acid transferase, N-terminal domain"/>
    <property type="match status" value="1"/>
</dbReference>
<keyword evidence="8" id="KW-0448">Lipopolysaccharide biosynthesis</keyword>
<dbReference type="GO" id="GO:0005886">
    <property type="term" value="C:plasma membrane"/>
    <property type="evidence" value="ECO:0007669"/>
    <property type="project" value="UniProtKB-SubCell"/>
</dbReference>
<keyword evidence="8" id="KW-1003">Cell membrane</keyword>
<evidence type="ECO:0000256" key="7">
    <source>
        <dbReference type="PIRSR" id="PIRSR639901-1"/>
    </source>
</evidence>
<evidence type="ECO:0000313" key="11">
    <source>
        <dbReference type="Proteomes" id="UP000308181"/>
    </source>
</evidence>
<dbReference type="Proteomes" id="UP000308181">
    <property type="component" value="Unassembled WGS sequence"/>
</dbReference>
<name>A0A4U1C2Y0_9SPHI</name>
<dbReference type="InterPro" id="IPR038107">
    <property type="entry name" value="Glycos_transf_N_sf"/>
</dbReference>
<feature type="active site" description="Proton acceptor" evidence="7">
    <location>
        <position position="58"/>
    </location>
</feature>
<evidence type="ECO:0000313" key="10">
    <source>
        <dbReference type="EMBL" id="TKC00120.1"/>
    </source>
</evidence>
<evidence type="ECO:0000256" key="2">
    <source>
        <dbReference type="ARBA" id="ARBA00012621"/>
    </source>
</evidence>
<dbReference type="PANTHER" id="PTHR42755">
    <property type="entry name" value="3-DEOXY-MANNO-OCTULOSONATE CYTIDYLYLTRANSFERASE"/>
    <property type="match status" value="1"/>
</dbReference>
<dbReference type="Gene3D" id="3.40.50.2000">
    <property type="entry name" value="Glycogen Phosphorylase B"/>
    <property type="match status" value="1"/>
</dbReference>
<dbReference type="Pfam" id="PF04413">
    <property type="entry name" value="Glycos_transf_N"/>
    <property type="match status" value="1"/>
</dbReference>
<dbReference type="GO" id="GO:0009244">
    <property type="term" value="P:lipopolysaccharide core region biosynthetic process"/>
    <property type="evidence" value="ECO:0007669"/>
    <property type="project" value="UniProtKB-UniRule"/>
</dbReference>
<dbReference type="InterPro" id="IPR007507">
    <property type="entry name" value="Glycos_transf_N"/>
</dbReference>
<comment type="pathway">
    <text evidence="1 8">Bacterial outer membrane biogenesis; LPS core biosynthesis.</text>
</comment>
<evidence type="ECO:0000256" key="1">
    <source>
        <dbReference type="ARBA" id="ARBA00004713"/>
    </source>
</evidence>
<proteinExistence type="inferred from homology"/>
<sequence length="411" mass="47715">MFTIYFFGIKFYNFLVWIFSFFNKKAEKWISGRKNWKNKFNPDLTKKRIWFHFASLGEFEQGKPLLQAIKNQFPEKEVLITFFSPSGYEVRKNSPLGDMILYLPLDTPKNAKDFIEIFRPEMAIFNKYEYWYCFFKALNHHQIPLYITSSIFRPHQIFFKWYGGFNRKILSYVTYFYVQNEESGKLLEGIGLKNYTLSGDTRFDSVLDLAKNRKDFPLIEKFKGSNKLLIAGSTWPQDEELLVKYIKASHHNWKFVFAPHEISEAKLIDLEKMIGGDSIRYSVLKERDPLIKISEKVLIINNIGMLSSLYHYGEIAYIGGGFGSGIHNTLEAAAWGLPIIFGPKYHKFQEAKDLIKKNAGFSITDFEQLSSVLEQLVNDTVYLTQCGNSAKNYVERNTGATATIMNSIFNP</sequence>
<feature type="domain" description="3-deoxy-D-manno-octulosonic-acid transferase N-terminal" evidence="9">
    <location>
        <begin position="35"/>
        <end position="204"/>
    </location>
</feature>
<dbReference type="EC" id="2.4.99.12" evidence="2 8"/>
<dbReference type="InterPro" id="IPR039901">
    <property type="entry name" value="Kdotransferase"/>
</dbReference>
<evidence type="ECO:0000256" key="8">
    <source>
        <dbReference type="RuleBase" id="RU365103"/>
    </source>
</evidence>
<keyword evidence="8" id="KW-0472">Membrane</keyword>
<dbReference type="GO" id="GO:0009245">
    <property type="term" value="P:lipid A biosynthetic process"/>
    <property type="evidence" value="ECO:0007669"/>
    <property type="project" value="TreeGrafter"/>
</dbReference>
<dbReference type="SUPFAM" id="SSF53756">
    <property type="entry name" value="UDP-Glycosyltransferase/glycogen phosphorylase"/>
    <property type="match status" value="1"/>
</dbReference>